<dbReference type="InterPro" id="IPR021833">
    <property type="entry name" value="DUF3425"/>
</dbReference>
<dbReference type="RefSeq" id="XP_016249968.1">
    <property type="nucleotide sequence ID" value="XM_016392449.1"/>
</dbReference>
<sequence>MKAQSNLVRLTALSTLFYYVRWRICQSPDTFGAIPGFLRPTSVQLCVPHQQWIDLIPWPALRDFLILRLDGSQYAQFRDVLNDTFVMKWPQPISGCVVEGKGCYTLSLEFRRHLCNIDNWAMKPQALKEFPFLREVVNVLPEHYELDE</sequence>
<proteinExistence type="predicted"/>
<keyword evidence="2" id="KW-1185">Reference proteome</keyword>
<dbReference type="Proteomes" id="UP000054466">
    <property type="component" value="Unassembled WGS sequence"/>
</dbReference>
<dbReference type="OrthoDB" id="10261951at2759"/>
<dbReference type="AlphaFoldDB" id="A0A0D2AWU3"/>
<evidence type="ECO:0000313" key="2">
    <source>
        <dbReference type="Proteomes" id="UP000054466"/>
    </source>
</evidence>
<reference evidence="1 2" key="1">
    <citation type="submission" date="2015-01" db="EMBL/GenBank/DDBJ databases">
        <title>The Genome Sequence of Cladophialophora immunda CBS83496.</title>
        <authorList>
            <consortium name="The Broad Institute Genomics Platform"/>
            <person name="Cuomo C."/>
            <person name="de Hoog S."/>
            <person name="Gorbushina A."/>
            <person name="Stielow B."/>
            <person name="Teixiera M."/>
            <person name="Abouelleil A."/>
            <person name="Chapman S.B."/>
            <person name="Priest M."/>
            <person name="Young S.K."/>
            <person name="Wortman J."/>
            <person name="Nusbaum C."/>
            <person name="Birren B."/>
        </authorList>
    </citation>
    <scope>NUCLEOTIDE SEQUENCE [LARGE SCALE GENOMIC DNA]</scope>
    <source>
        <strain evidence="1 2">CBS 83496</strain>
    </source>
</reference>
<dbReference type="GeneID" id="27344735"/>
<dbReference type="PANTHER" id="PTHR37012:SF7">
    <property type="entry name" value="B-ZIP TRANSCRIPTION FACTOR (EUROFUNG)-RELATED"/>
    <property type="match status" value="1"/>
</dbReference>
<dbReference type="PANTHER" id="PTHR37012">
    <property type="entry name" value="B-ZIP TRANSCRIPTION FACTOR (EUROFUNG)-RELATED"/>
    <property type="match status" value="1"/>
</dbReference>
<dbReference type="Pfam" id="PF11905">
    <property type="entry name" value="DUF3425"/>
    <property type="match status" value="1"/>
</dbReference>
<dbReference type="EMBL" id="KN847042">
    <property type="protein sequence ID" value="KIW29752.1"/>
    <property type="molecule type" value="Genomic_DNA"/>
</dbReference>
<protein>
    <submittedName>
        <fullName evidence="1">Uncharacterized protein</fullName>
    </submittedName>
</protein>
<accession>A0A0D2AWU3</accession>
<evidence type="ECO:0000313" key="1">
    <source>
        <dbReference type="EMBL" id="KIW29752.1"/>
    </source>
</evidence>
<name>A0A0D2AWU3_9EURO</name>
<dbReference type="HOGENOM" id="CLU_152309_0_0_1"/>
<gene>
    <name evidence="1" type="ORF">PV07_05541</name>
</gene>
<organism evidence="1 2">
    <name type="scientific">Cladophialophora immunda</name>
    <dbReference type="NCBI Taxonomy" id="569365"/>
    <lineage>
        <taxon>Eukaryota</taxon>
        <taxon>Fungi</taxon>
        <taxon>Dikarya</taxon>
        <taxon>Ascomycota</taxon>
        <taxon>Pezizomycotina</taxon>
        <taxon>Eurotiomycetes</taxon>
        <taxon>Chaetothyriomycetidae</taxon>
        <taxon>Chaetothyriales</taxon>
        <taxon>Herpotrichiellaceae</taxon>
        <taxon>Cladophialophora</taxon>
    </lineage>
</organism>
<dbReference type="VEuPathDB" id="FungiDB:PV07_05541"/>